<protein>
    <submittedName>
        <fullName evidence="2">Uncharacterized protein</fullName>
    </submittedName>
</protein>
<proteinExistence type="predicted"/>
<accession>A0AB36J7H9</accession>
<dbReference type="Proteomes" id="UP000187323">
    <property type="component" value="Unassembled WGS sequence"/>
</dbReference>
<sequence>MSDKTNKAATNTESQPAVRASEGSFSREQFLSSAKYSFQDKDVLAALLEPEKLYTASEAQHVIDDFKNKEAE</sequence>
<organism evidence="2 3">
    <name type="scientific">Paenibacillus odorifer</name>
    <dbReference type="NCBI Taxonomy" id="189426"/>
    <lineage>
        <taxon>Bacteria</taxon>
        <taxon>Bacillati</taxon>
        <taxon>Bacillota</taxon>
        <taxon>Bacilli</taxon>
        <taxon>Bacillales</taxon>
        <taxon>Paenibacillaceae</taxon>
        <taxon>Paenibacillus</taxon>
    </lineage>
</organism>
<dbReference type="AlphaFoldDB" id="A0AB36J7H9"/>
<evidence type="ECO:0000256" key="1">
    <source>
        <dbReference type="SAM" id="MobiDB-lite"/>
    </source>
</evidence>
<feature type="region of interest" description="Disordered" evidence="1">
    <location>
        <begin position="1"/>
        <end position="25"/>
    </location>
</feature>
<evidence type="ECO:0000313" key="3">
    <source>
        <dbReference type="Proteomes" id="UP000187323"/>
    </source>
</evidence>
<name>A0AB36J7H9_9BACL</name>
<dbReference type="RefSeq" id="WP_076138678.1">
    <property type="nucleotide sequence ID" value="NZ_MPTO01000042.1"/>
</dbReference>
<comment type="caution">
    <text evidence="2">The sequence shown here is derived from an EMBL/GenBank/DDBJ whole genome shotgun (WGS) entry which is preliminary data.</text>
</comment>
<dbReference type="EMBL" id="MPTO01000042">
    <property type="protein sequence ID" value="OME11080.1"/>
    <property type="molecule type" value="Genomic_DNA"/>
</dbReference>
<evidence type="ECO:0000313" key="2">
    <source>
        <dbReference type="EMBL" id="OME11080.1"/>
    </source>
</evidence>
<gene>
    <name evidence="2" type="ORF">BSK47_29680</name>
</gene>
<reference evidence="2 3" key="1">
    <citation type="submission" date="2016-10" db="EMBL/GenBank/DDBJ databases">
        <title>Paenibacillus species isolates.</title>
        <authorList>
            <person name="Beno S.M."/>
        </authorList>
    </citation>
    <scope>NUCLEOTIDE SEQUENCE [LARGE SCALE GENOMIC DNA]</scope>
    <source>
        <strain evidence="2 3">FSL H7-0918</strain>
    </source>
</reference>